<dbReference type="STRING" id="470453.B0680_10330"/>
<name>A0A1T0CF23_9GAMM</name>
<evidence type="ECO:0000313" key="2">
    <source>
        <dbReference type="EMBL" id="OOS20950.1"/>
    </source>
</evidence>
<dbReference type="SUPFAM" id="SSF55120">
    <property type="entry name" value="Pseudouridine synthase"/>
    <property type="match status" value="1"/>
</dbReference>
<gene>
    <name evidence="2" type="ORF">B0680_10330</name>
</gene>
<sequence>MTHTAPPARDGISPSKLYLPKITPTPVSIFAYLCDKFAHISMDEWQVRFGDGLVVDGDGKRLTIDTSYQQGMTIYYYKSLAYEVPVPFEHHIIYENDALLVVDKPHFLTVTPSGRYVVQTLLTRLKRQFDNADISPIHRLDRETAGLILFAKTPSARSAYQALFATRAMTKTYHAIAPYRSSLQFPLSLALNLERGEPFYTMQVGQGAPNTQTDIDIIAVSDDKRFAKYELKPSTGKLHQLRVHMNHLGIAIVHDSFYPVVAHAADDDFRHPLQLLAKWLEFIDPLTGEMMAFESRFELDLAHIATEFG</sequence>
<dbReference type="PANTHER" id="PTHR21600">
    <property type="entry name" value="MITOCHONDRIAL RNA PSEUDOURIDINE SYNTHASE"/>
    <property type="match status" value="1"/>
</dbReference>
<keyword evidence="3" id="KW-1185">Reference proteome</keyword>
<dbReference type="GO" id="GO:0003723">
    <property type="term" value="F:RNA binding"/>
    <property type="evidence" value="ECO:0007669"/>
    <property type="project" value="InterPro"/>
</dbReference>
<evidence type="ECO:0000313" key="3">
    <source>
        <dbReference type="Proteomes" id="UP000189800"/>
    </source>
</evidence>
<dbReference type="InterPro" id="IPR006224">
    <property type="entry name" value="PsdUridine_synth_RluA-like_CS"/>
</dbReference>
<reference evidence="2 3" key="1">
    <citation type="submission" date="2017-02" db="EMBL/GenBank/DDBJ databases">
        <title>Draft genome sequence of Moraxella pluranimalium CCUG 54913T type strain.</title>
        <authorList>
            <person name="Salva-Serra F."/>
            <person name="Engstrom-Jakobsson H."/>
            <person name="Thorell K."/>
            <person name="Jaen-Luchoro D."/>
            <person name="Gonzales-Siles L."/>
            <person name="Karlsson R."/>
            <person name="Yazdan S."/>
            <person name="Boulund F."/>
            <person name="Johnning A."/>
            <person name="Engstrand L."/>
            <person name="Kristiansson E."/>
            <person name="Moore E."/>
        </authorList>
    </citation>
    <scope>NUCLEOTIDE SEQUENCE [LARGE SCALE GENOMIC DNA]</scope>
    <source>
        <strain evidence="2 3">CCUG 54913</strain>
    </source>
</reference>
<dbReference type="GO" id="GO:0009982">
    <property type="term" value="F:pseudouridine synthase activity"/>
    <property type="evidence" value="ECO:0007669"/>
    <property type="project" value="InterPro"/>
</dbReference>
<dbReference type="GO" id="GO:0140098">
    <property type="term" value="F:catalytic activity, acting on RNA"/>
    <property type="evidence" value="ECO:0007669"/>
    <property type="project" value="UniProtKB-ARBA"/>
</dbReference>
<protein>
    <submittedName>
        <fullName evidence="2">Pseudouridylate synthase</fullName>
    </submittedName>
</protein>
<evidence type="ECO:0000259" key="1">
    <source>
        <dbReference type="Pfam" id="PF00849"/>
    </source>
</evidence>
<dbReference type="Proteomes" id="UP000189800">
    <property type="component" value="Unassembled WGS sequence"/>
</dbReference>
<dbReference type="InterPro" id="IPR006145">
    <property type="entry name" value="PsdUridine_synth_RsuA/RluA"/>
</dbReference>
<dbReference type="Pfam" id="PF00849">
    <property type="entry name" value="PseudoU_synth_2"/>
    <property type="match status" value="1"/>
</dbReference>
<dbReference type="InterPro" id="IPR050188">
    <property type="entry name" value="RluA_PseudoU_synthase"/>
</dbReference>
<dbReference type="Gene3D" id="3.30.2350.10">
    <property type="entry name" value="Pseudouridine synthase"/>
    <property type="match status" value="1"/>
</dbReference>
<proteinExistence type="predicted"/>
<dbReference type="AlphaFoldDB" id="A0A1T0CF23"/>
<dbReference type="EMBL" id="MUYU01000035">
    <property type="protein sequence ID" value="OOS20950.1"/>
    <property type="molecule type" value="Genomic_DNA"/>
</dbReference>
<dbReference type="GO" id="GO:0000455">
    <property type="term" value="P:enzyme-directed rRNA pseudouridine synthesis"/>
    <property type="evidence" value="ECO:0007669"/>
    <property type="project" value="TreeGrafter"/>
</dbReference>
<organism evidence="2 3">
    <name type="scientific">Moraxella pluranimalium</name>
    <dbReference type="NCBI Taxonomy" id="470453"/>
    <lineage>
        <taxon>Bacteria</taxon>
        <taxon>Pseudomonadati</taxon>
        <taxon>Pseudomonadota</taxon>
        <taxon>Gammaproteobacteria</taxon>
        <taxon>Moraxellales</taxon>
        <taxon>Moraxellaceae</taxon>
        <taxon>Moraxella</taxon>
    </lineage>
</organism>
<dbReference type="RefSeq" id="WP_078255023.1">
    <property type="nucleotide sequence ID" value="NZ_MUYU01000035.1"/>
</dbReference>
<dbReference type="PANTHER" id="PTHR21600:SF84">
    <property type="entry name" value="PSEUDOURIDINE SYNTHASE RSUA_RLUA-LIKE DOMAIN-CONTAINING PROTEIN"/>
    <property type="match status" value="1"/>
</dbReference>
<accession>A0A1T0CF23</accession>
<feature type="domain" description="Pseudouridine synthase RsuA/RluA-like" evidence="1">
    <location>
        <begin position="99"/>
        <end position="247"/>
    </location>
</feature>
<dbReference type="PROSITE" id="PS01129">
    <property type="entry name" value="PSI_RLU"/>
    <property type="match status" value="1"/>
</dbReference>
<dbReference type="InterPro" id="IPR020103">
    <property type="entry name" value="PsdUridine_synth_cat_dom_sf"/>
</dbReference>
<dbReference type="OrthoDB" id="9807829at2"/>
<comment type="caution">
    <text evidence="2">The sequence shown here is derived from an EMBL/GenBank/DDBJ whole genome shotgun (WGS) entry which is preliminary data.</text>
</comment>